<evidence type="ECO:0000256" key="5">
    <source>
        <dbReference type="ARBA" id="ARBA00023136"/>
    </source>
</evidence>
<dbReference type="InterPro" id="IPR025857">
    <property type="entry name" value="MacB_PCD"/>
</dbReference>
<keyword evidence="5 7" id="KW-0472">Membrane</keyword>
<comment type="similarity">
    <text evidence="6">Belongs to the ABC-4 integral membrane protein family.</text>
</comment>
<dbReference type="PANTHER" id="PTHR30572:SF4">
    <property type="entry name" value="ABC TRANSPORTER PERMEASE YTRF"/>
    <property type="match status" value="1"/>
</dbReference>
<sequence length="832" mass="93111">MNIVNKLTLRHLKKNKRRTLVTVIGVIISVAMITSVATLSISFLDLMKRQTMATDGNWHVSYKNVNKNQLKTIKKDKETKALIISKNIANGTIEGTNNKNTPSLFIKAYNAEGFKHFPFQLTKGRLPQTKNEIVLPDEMKGKYRIGDQIKVGTKQRDSSGKEKAETFTVTGFMKQQTWEFGQTGPAAFSYVNQNMLDQKDRVDAFVILNHVNNALFDHAETLAKENHIDKVITHNSLLRYYGVTRGDFLRTTLNALAAIIMSVIVISSISLIYNAFAISVSERLKYLGMLASAGATKKQKRASVFFEGAIIGAISIPVGIIAGISGIGATFWFINPYIEEALDVTEKLKVVVTPMSIIMACGISIITIFISTYLPARKASKVSAIDAIRQTHDVKLSGRTVKTSKLSRKLFGMEAEIGLKNLKRNKRRYRATLFSLIISIVLVLSVSFFTTSLKKSLELAGKDINYDIQVSSPGGNTDKLKPLAKLNHVTKYSLVQQLTLESWVDKGMVPENFLEDTTTNENVFKNGKFAYDINLYGLDEKDFKNYAKRIGADLKELQNPADPAAIVIDKASYQDPKTGKYIETKSINKALGQSIDLFFSHNDAEKQTFLGKVKIGALTDQVPMGISKSRFGELNIIVSQKTMHALLNKQMEKAAQANLYLNTSNPMETQKAIEKVKQADMTVENVHQKGQKIHQQYMLMSVFSYGFLTLITLIAIANILNTISTSLSLRKREFAMLKSVGMTESGLYKMINYESIFYGIKALLYGLPASIAVMCLIYWSNQFTFEYGFTFPWMSLISVVIAIFIIIISAMLYSMRKIKKENIIEALKQENI</sequence>
<feature type="domain" description="ABC3 transporter permease C-terminal" evidence="8">
    <location>
        <begin position="707"/>
        <end position="823"/>
    </location>
</feature>
<keyword evidence="2" id="KW-1003">Cell membrane</keyword>
<evidence type="ECO:0000256" key="2">
    <source>
        <dbReference type="ARBA" id="ARBA00022475"/>
    </source>
</evidence>
<reference evidence="10 11" key="1">
    <citation type="submission" date="2021-01" db="EMBL/GenBank/DDBJ databases">
        <title>Genomic Encyclopedia of Type Strains, Phase IV (KMG-IV): sequencing the most valuable type-strain genomes for metagenomic binning, comparative biology and taxonomic classification.</title>
        <authorList>
            <person name="Goeker M."/>
        </authorList>
    </citation>
    <scope>NUCLEOTIDE SEQUENCE [LARGE SCALE GENOMIC DNA]</scope>
    <source>
        <strain evidence="10 11">DSM 28236</strain>
    </source>
</reference>
<feature type="transmembrane region" description="Helical" evidence="7">
    <location>
        <begin position="354"/>
        <end position="374"/>
    </location>
</feature>
<evidence type="ECO:0000256" key="6">
    <source>
        <dbReference type="ARBA" id="ARBA00038076"/>
    </source>
</evidence>
<organism evidence="10 11">
    <name type="scientific">Scopulibacillus daqui</name>
    <dbReference type="NCBI Taxonomy" id="1469162"/>
    <lineage>
        <taxon>Bacteria</taxon>
        <taxon>Bacillati</taxon>
        <taxon>Bacillota</taxon>
        <taxon>Bacilli</taxon>
        <taxon>Bacillales</taxon>
        <taxon>Sporolactobacillaceae</taxon>
        <taxon>Scopulibacillus</taxon>
    </lineage>
</organism>
<comment type="subcellular location">
    <subcellularLocation>
        <location evidence="1">Cell membrane</location>
        <topology evidence="1">Multi-pass membrane protein</topology>
    </subcellularLocation>
</comment>
<dbReference type="Pfam" id="PF12704">
    <property type="entry name" value="MacB_PCD"/>
    <property type="match status" value="1"/>
</dbReference>
<dbReference type="PANTHER" id="PTHR30572">
    <property type="entry name" value="MEMBRANE COMPONENT OF TRANSPORTER-RELATED"/>
    <property type="match status" value="1"/>
</dbReference>
<feature type="transmembrane region" description="Helical" evidence="7">
    <location>
        <begin position="791"/>
        <end position="813"/>
    </location>
</feature>
<dbReference type="Pfam" id="PF02687">
    <property type="entry name" value="FtsX"/>
    <property type="match status" value="2"/>
</dbReference>
<evidence type="ECO:0000256" key="1">
    <source>
        <dbReference type="ARBA" id="ARBA00004651"/>
    </source>
</evidence>
<dbReference type="InterPro" id="IPR003838">
    <property type="entry name" value="ABC3_permease_C"/>
</dbReference>
<dbReference type="EMBL" id="JAFBER010000029">
    <property type="protein sequence ID" value="MBM7646760.1"/>
    <property type="molecule type" value="Genomic_DNA"/>
</dbReference>
<keyword evidence="3 7" id="KW-0812">Transmembrane</keyword>
<evidence type="ECO:0000259" key="8">
    <source>
        <dbReference type="Pfam" id="PF02687"/>
    </source>
</evidence>
<name>A0ABS2Q395_9BACL</name>
<gene>
    <name evidence="10" type="ORF">JOD45_002994</name>
</gene>
<feature type="transmembrane region" description="Helical" evidence="7">
    <location>
        <begin position="756"/>
        <end position="779"/>
    </location>
</feature>
<comment type="caution">
    <text evidence="10">The sequence shown here is derived from an EMBL/GenBank/DDBJ whole genome shotgun (WGS) entry which is preliminary data.</text>
</comment>
<evidence type="ECO:0000313" key="10">
    <source>
        <dbReference type="EMBL" id="MBM7646760.1"/>
    </source>
</evidence>
<evidence type="ECO:0000259" key="9">
    <source>
        <dbReference type="Pfam" id="PF12704"/>
    </source>
</evidence>
<feature type="transmembrane region" description="Helical" evidence="7">
    <location>
        <begin position="697"/>
        <end position="720"/>
    </location>
</feature>
<accession>A0ABS2Q395</accession>
<evidence type="ECO:0000256" key="3">
    <source>
        <dbReference type="ARBA" id="ARBA00022692"/>
    </source>
</evidence>
<evidence type="ECO:0000256" key="7">
    <source>
        <dbReference type="SAM" id="Phobius"/>
    </source>
</evidence>
<dbReference type="InterPro" id="IPR050250">
    <property type="entry name" value="Macrolide_Exporter_MacB"/>
</dbReference>
<dbReference type="RefSeq" id="WP_205004642.1">
    <property type="nucleotide sequence ID" value="NZ_JAFBER010000029.1"/>
</dbReference>
<dbReference type="Proteomes" id="UP000808914">
    <property type="component" value="Unassembled WGS sequence"/>
</dbReference>
<protein>
    <submittedName>
        <fullName evidence="10">ABC transport system permease protein</fullName>
    </submittedName>
</protein>
<evidence type="ECO:0000313" key="11">
    <source>
        <dbReference type="Proteomes" id="UP000808914"/>
    </source>
</evidence>
<keyword evidence="4 7" id="KW-1133">Transmembrane helix</keyword>
<feature type="domain" description="ABC3 transporter permease C-terminal" evidence="8">
    <location>
        <begin position="259"/>
        <end position="383"/>
    </location>
</feature>
<keyword evidence="11" id="KW-1185">Reference proteome</keyword>
<feature type="transmembrane region" description="Helical" evidence="7">
    <location>
        <begin position="304"/>
        <end position="334"/>
    </location>
</feature>
<evidence type="ECO:0000256" key="4">
    <source>
        <dbReference type="ARBA" id="ARBA00022989"/>
    </source>
</evidence>
<feature type="transmembrane region" description="Helical" evidence="7">
    <location>
        <begin position="255"/>
        <end position="276"/>
    </location>
</feature>
<feature type="transmembrane region" description="Helical" evidence="7">
    <location>
        <begin position="20"/>
        <end position="44"/>
    </location>
</feature>
<feature type="transmembrane region" description="Helical" evidence="7">
    <location>
        <begin position="429"/>
        <end position="449"/>
    </location>
</feature>
<proteinExistence type="inferred from homology"/>
<feature type="domain" description="MacB-like periplasmic core" evidence="9">
    <location>
        <begin position="19"/>
        <end position="193"/>
    </location>
</feature>